<dbReference type="GO" id="GO:0016251">
    <property type="term" value="F:RNA polymerase II general transcription initiation factor activity"/>
    <property type="evidence" value="ECO:0007669"/>
    <property type="project" value="InterPro"/>
</dbReference>
<evidence type="ECO:0000313" key="3">
    <source>
        <dbReference type="EMBL" id="JAC26986.1"/>
    </source>
</evidence>
<dbReference type="GO" id="GO:0005634">
    <property type="term" value="C:nucleus"/>
    <property type="evidence" value="ECO:0007669"/>
    <property type="project" value="UniProtKB-SubCell"/>
</dbReference>
<dbReference type="Pfam" id="PF11035">
    <property type="entry name" value="SNAPC2"/>
    <property type="match status" value="1"/>
</dbReference>
<feature type="region of interest" description="Disordered" evidence="2">
    <location>
        <begin position="334"/>
        <end position="353"/>
    </location>
</feature>
<dbReference type="SUPFAM" id="SSF46689">
    <property type="entry name" value="Homeodomain-like"/>
    <property type="match status" value="1"/>
</dbReference>
<evidence type="ECO:0000256" key="1">
    <source>
        <dbReference type="ARBA" id="ARBA00004123"/>
    </source>
</evidence>
<comment type="subcellular location">
    <subcellularLocation>
        <location evidence="1">Nucleus</location>
    </subcellularLocation>
</comment>
<dbReference type="EMBL" id="GBBL01000334">
    <property type="protein sequence ID" value="JAC26986.1"/>
    <property type="molecule type" value="mRNA"/>
</dbReference>
<dbReference type="InterPro" id="IPR009057">
    <property type="entry name" value="Homeodomain-like_sf"/>
</dbReference>
<dbReference type="InterPro" id="IPR021281">
    <property type="entry name" value="SNAPC2"/>
</dbReference>
<dbReference type="GO" id="GO:0009301">
    <property type="term" value="P:snRNA transcription"/>
    <property type="evidence" value="ECO:0007669"/>
    <property type="project" value="InterPro"/>
</dbReference>
<feature type="compositionally biased region" description="Basic and acidic residues" evidence="2">
    <location>
        <begin position="271"/>
        <end position="280"/>
    </location>
</feature>
<reference evidence="3" key="1">
    <citation type="submission" date="2014-03" db="EMBL/GenBank/DDBJ databases">
        <title>The sialotranscriptome of Amblyomma triste, Amblyomma parvum and Amblyomma cajennense ticks, uncovered by 454-based RNA-seq.</title>
        <authorList>
            <person name="Garcia G.R."/>
            <person name="Gardinassi L.G."/>
            <person name="Ribeiro J.M."/>
            <person name="Anatrielo E."/>
            <person name="Ferreira B.R."/>
            <person name="Moreira H.N."/>
            <person name="Mafra C."/>
            <person name="Olegario M.M."/>
            <person name="Szabo P.J."/>
            <person name="Miranda-Santos I.K."/>
            <person name="Maruyama S.R."/>
        </authorList>
    </citation>
    <scope>NUCLEOTIDE SEQUENCE</scope>
    <source>
        <strain evidence="3">Araguapaz</strain>
        <tissue evidence="3">Salivary glands</tissue>
    </source>
</reference>
<accession>A0A023FYS1</accession>
<feature type="region of interest" description="Disordered" evidence="2">
    <location>
        <begin position="259"/>
        <end position="280"/>
    </location>
</feature>
<dbReference type="CDD" id="cd00167">
    <property type="entry name" value="SANT"/>
    <property type="match status" value="1"/>
</dbReference>
<feature type="compositionally biased region" description="Low complexity" evidence="2">
    <location>
        <begin position="14"/>
        <end position="23"/>
    </location>
</feature>
<feature type="region of interest" description="Disordered" evidence="2">
    <location>
        <begin position="1"/>
        <end position="23"/>
    </location>
</feature>
<proteinExistence type="evidence at transcript level"/>
<dbReference type="Gene3D" id="1.10.10.60">
    <property type="entry name" value="Homeodomain-like"/>
    <property type="match status" value="1"/>
</dbReference>
<protein>
    <submittedName>
        <fullName evidence="3">Uncharacterized protein</fullName>
    </submittedName>
</protein>
<evidence type="ECO:0000256" key="2">
    <source>
        <dbReference type="SAM" id="MobiDB-lite"/>
    </source>
</evidence>
<dbReference type="InterPro" id="IPR001005">
    <property type="entry name" value="SANT/Myb"/>
</dbReference>
<dbReference type="AlphaFoldDB" id="A0A023FYS1"/>
<name>A0A023FYS1_AMBPA</name>
<organism evidence="3">
    <name type="scientific">Amblyomma parvum</name>
    <name type="common">South American tick</name>
    <dbReference type="NCBI Taxonomy" id="251391"/>
    <lineage>
        <taxon>Eukaryota</taxon>
        <taxon>Metazoa</taxon>
        <taxon>Ecdysozoa</taxon>
        <taxon>Arthropoda</taxon>
        <taxon>Chelicerata</taxon>
        <taxon>Arachnida</taxon>
        <taxon>Acari</taxon>
        <taxon>Parasitiformes</taxon>
        <taxon>Ixodida</taxon>
        <taxon>Ixodoidea</taxon>
        <taxon>Ixodidae</taxon>
        <taxon>Amblyomminae</taxon>
        <taxon>Amblyomma</taxon>
    </lineage>
</organism>
<sequence length="368" mass="40698">MLEASSDSLLSAPGTSSAGSVTDSVADSVADDISVPHSEVPVKKARAVNKPRRPLKPVLRTSRGRNLKLTARYKGVGWKDDASNWTINERKQLLDALKQHGNSDLEKLAQAVPTRSATAINHFLMERRRKVDRIVLEGAAGKRTAQALRILRRALHVKRRRFDRSQALTQVVASCQRQPLPDSTETEVDGGELPQFEDIYQMLREVMENKVPAALGDCEQYVVRRLLGTLTTIVDSLSPTLNEEREVLRDRLAWAAEQPVMTSQKAGAPKPRIEPGEKHSINFPSMTERMENLKSAWNPLRLPTEIIQRQWSVINELLAANVFRSERTASLELSTPLPGARQGSRRDGPATGNILHVEALTPGAVGAV</sequence>